<sequence>MLSRLQPVTIAAKRMVSTSVTKSTLAAPAVGPTKLGTRSQAVFDREDRYGAHNYHPLPVALNKGQGVFVWDVEGNRYYDFLSAYSACNQGHCHPKIIAALKKQSEILTLSSRAFYNNVLGEYEEYITELFKYDKVLPMNTDPSSYGGYGPYMPGFDIIPYNDVPALEKKLQDPHVCAFMFEPIQGEAGVVVPDKGYLQKVRELCTKNNVLMIADEVQTGLCRTGRLLACDHENVRPDLVILGKALSGGVMPVSAVLADDEVMLTILPGEHGSTFGGNPLACKVAIAALEVLMEEKLAENADQMGHILRQELEKLPKDVVSVLRDNGLLAKPTHGDIIRFAPPLVISKTQMEECIDIISGTVLGLKNLK</sequence>
<dbReference type="InterPro" id="IPR015422">
    <property type="entry name" value="PyrdxlP-dep_Trfase_small"/>
</dbReference>
<gene>
    <name evidence="10" type="ORF">C0Q70_09821</name>
</gene>
<proteinExistence type="inferred from homology"/>
<comment type="cofactor">
    <cofactor evidence="1 9">
        <name>pyridoxal 5'-phosphate</name>
        <dbReference type="ChEBI" id="CHEBI:597326"/>
    </cofactor>
</comment>
<evidence type="ECO:0000256" key="9">
    <source>
        <dbReference type="RuleBase" id="RU365036"/>
    </source>
</evidence>
<evidence type="ECO:0000313" key="10">
    <source>
        <dbReference type="EMBL" id="PVD30553.1"/>
    </source>
</evidence>
<dbReference type="EMBL" id="PZQS01000005">
    <property type="protein sequence ID" value="PVD30553.1"/>
    <property type="molecule type" value="Genomic_DNA"/>
</dbReference>
<evidence type="ECO:0000256" key="8">
    <source>
        <dbReference type="RuleBase" id="RU003560"/>
    </source>
</evidence>
<dbReference type="GO" id="GO:0010121">
    <property type="term" value="P:L-arginine catabolic process to proline via ornithine"/>
    <property type="evidence" value="ECO:0007669"/>
    <property type="project" value="TreeGrafter"/>
</dbReference>
<evidence type="ECO:0000256" key="1">
    <source>
        <dbReference type="ARBA" id="ARBA00001933"/>
    </source>
</evidence>
<dbReference type="Gene3D" id="3.90.1150.10">
    <property type="entry name" value="Aspartate Aminotransferase, domain 1"/>
    <property type="match status" value="3"/>
</dbReference>
<dbReference type="EC" id="2.6.1.13" evidence="4 9"/>
<dbReference type="CDD" id="cd00610">
    <property type="entry name" value="OAT_like"/>
    <property type="match status" value="1"/>
</dbReference>
<dbReference type="InterPro" id="IPR005814">
    <property type="entry name" value="Aminotrans_3"/>
</dbReference>
<evidence type="ECO:0000256" key="3">
    <source>
        <dbReference type="ARBA" id="ARBA00008954"/>
    </source>
</evidence>
<dbReference type="GO" id="GO:0042802">
    <property type="term" value="F:identical protein binding"/>
    <property type="evidence" value="ECO:0007669"/>
    <property type="project" value="TreeGrafter"/>
</dbReference>
<comment type="catalytic activity">
    <reaction evidence="9">
        <text>a 2-oxocarboxylate + L-ornithine = L-glutamate 5-semialdehyde + an L-alpha-amino acid</text>
        <dbReference type="Rhea" id="RHEA:13877"/>
        <dbReference type="ChEBI" id="CHEBI:35179"/>
        <dbReference type="ChEBI" id="CHEBI:46911"/>
        <dbReference type="ChEBI" id="CHEBI:58066"/>
        <dbReference type="ChEBI" id="CHEBI:59869"/>
        <dbReference type="EC" id="2.6.1.13"/>
    </reaction>
</comment>
<dbReference type="InterPro" id="IPR050103">
    <property type="entry name" value="Class-III_PLP-dep_AT"/>
</dbReference>
<dbReference type="Pfam" id="PF00202">
    <property type="entry name" value="Aminotran_3"/>
    <property type="match status" value="2"/>
</dbReference>
<dbReference type="PANTHER" id="PTHR11986:SF18">
    <property type="entry name" value="ORNITHINE AMINOTRANSFERASE, MITOCHONDRIAL"/>
    <property type="match status" value="1"/>
</dbReference>
<keyword evidence="7 8" id="KW-0663">Pyridoxal phosphate</keyword>
<evidence type="ECO:0000256" key="7">
    <source>
        <dbReference type="ARBA" id="ARBA00022898"/>
    </source>
</evidence>
<dbReference type="Proteomes" id="UP000245119">
    <property type="component" value="Linkage Group LG5"/>
</dbReference>
<keyword evidence="6 9" id="KW-0808">Transferase</keyword>
<dbReference type="InterPro" id="IPR049704">
    <property type="entry name" value="Aminotrans_3_PPA_site"/>
</dbReference>
<dbReference type="STRING" id="400727.A0A2T7PAV6"/>
<dbReference type="GO" id="GO:0019544">
    <property type="term" value="P:L-arginine catabolic process to L-glutamate"/>
    <property type="evidence" value="ECO:0007669"/>
    <property type="project" value="TreeGrafter"/>
</dbReference>
<dbReference type="PIRSF" id="PIRSF000521">
    <property type="entry name" value="Transaminase_4ab_Lys_Orn"/>
    <property type="match status" value="1"/>
</dbReference>
<evidence type="ECO:0000256" key="6">
    <source>
        <dbReference type="ARBA" id="ARBA00022679"/>
    </source>
</evidence>
<dbReference type="OrthoDB" id="425114at2759"/>
<dbReference type="SUPFAM" id="SSF53383">
    <property type="entry name" value="PLP-dependent transferases"/>
    <property type="match status" value="1"/>
</dbReference>
<dbReference type="PROSITE" id="PS00600">
    <property type="entry name" value="AA_TRANSFER_CLASS_3"/>
    <property type="match status" value="1"/>
</dbReference>
<evidence type="ECO:0000256" key="2">
    <source>
        <dbReference type="ARBA" id="ARBA00004998"/>
    </source>
</evidence>
<keyword evidence="11" id="KW-1185">Reference proteome</keyword>
<evidence type="ECO:0000256" key="4">
    <source>
        <dbReference type="ARBA" id="ARBA00012924"/>
    </source>
</evidence>
<dbReference type="PANTHER" id="PTHR11986">
    <property type="entry name" value="AMINOTRANSFERASE CLASS III"/>
    <property type="match status" value="1"/>
</dbReference>
<comment type="similarity">
    <text evidence="3 8">Belongs to the class-III pyridoxal-phosphate-dependent aminotransferase family.</text>
</comment>
<protein>
    <recommendedName>
        <fullName evidence="4 9">Ornithine aminotransferase</fullName>
        <ecNumber evidence="4 9">2.6.1.13</ecNumber>
    </recommendedName>
</protein>
<name>A0A2T7PAV6_POMCA</name>
<dbReference type="FunFam" id="3.40.640.10:FF:000011">
    <property type="entry name" value="Ornithine aminotransferase"/>
    <property type="match status" value="1"/>
</dbReference>
<comment type="caution">
    <text evidence="10">The sequence shown here is derived from an EMBL/GenBank/DDBJ whole genome shotgun (WGS) entry which is preliminary data.</text>
</comment>
<dbReference type="InterPro" id="IPR015424">
    <property type="entry name" value="PyrdxlP-dep_Trfase"/>
</dbReference>
<dbReference type="AlphaFoldDB" id="A0A2T7PAV6"/>
<reference evidence="10 11" key="1">
    <citation type="submission" date="2018-04" db="EMBL/GenBank/DDBJ databases">
        <title>The genome of golden apple snail Pomacea canaliculata provides insight into stress tolerance and invasive adaptation.</title>
        <authorList>
            <person name="Liu C."/>
            <person name="Liu B."/>
            <person name="Ren Y."/>
            <person name="Zhang Y."/>
            <person name="Wang H."/>
            <person name="Li S."/>
            <person name="Jiang F."/>
            <person name="Yin L."/>
            <person name="Zhang G."/>
            <person name="Qian W."/>
            <person name="Fan W."/>
        </authorList>
    </citation>
    <scope>NUCLEOTIDE SEQUENCE [LARGE SCALE GENOMIC DNA]</scope>
    <source>
        <strain evidence="10">SZHN2017</strain>
        <tissue evidence="10">Muscle</tissue>
    </source>
</reference>
<dbReference type="GO" id="GO:0004587">
    <property type="term" value="F:ornithine aminotransferase activity"/>
    <property type="evidence" value="ECO:0007669"/>
    <property type="project" value="UniProtKB-EC"/>
</dbReference>
<dbReference type="GO" id="GO:0030170">
    <property type="term" value="F:pyridoxal phosphate binding"/>
    <property type="evidence" value="ECO:0007669"/>
    <property type="project" value="InterPro"/>
</dbReference>
<evidence type="ECO:0000313" key="11">
    <source>
        <dbReference type="Proteomes" id="UP000245119"/>
    </source>
</evidence>
<comment type="pathway">
    <text evidence="2 9">Amino-acid biosynthesis; L-proline biosynthesis; L-glutamate 5-semialdehyde from L-ornithine: step 1/1.</text>
</comment>
<dbReference type="Gene3D" id="3.40.640.10">
    <property type="entry name" value="Type I PLP-dependent aspartate aminotransferase-like (Major domain)"/>
    <property type="match status" value="1"/>
</dbReference>
<organism evidence="10 11">
    <name type="scientific">Pomacea canaliculata</name>
    <name type="common">Golden apple snail</name>
    <dbReference type="NCBI Taxonomy" id="400727"/>
    <lineage>
        <taxon>Eukaryota</taxon>
        <taxon>Metazoa</taxon>
        <taxon>Spiralia</taxon>
        <taxon>Lophotrochozoa</taxon>
        <taxon>Mollusca</taxon>
        <taxon>Gastropoda</taxon>
        <taxon>Caenogastropoda</taxon>
        <taxon>Architaenioglossa</taxon>
        <taxon>Ampullarioidea</taxon>
        <taxon>Ampullariidae</taxon>
        <taxon>Pomacea</taxon>
    </lineage>
</organism>
<evidence type="ECO:0000256" key="5">
    <source>
        <dbReference type="ARBA" id="ARBA00022576"/>
    </source>
</evidence>
<keyword evidence="5 9" id="KW-0032">Aminotransferase</keyword>
<dbReference type="InterPro" id="IPR015421">
    <property type="entry name" value="PyrdxlP-dep_Trfase_major"/>
</dbReference>
<dbReference type="GO" id="GO:0005737">
    <property type="term" value="C:cytoplasm"/>
    <property type="evidence" value="ECO:0007669"/>
    <property type="project" value="TreeGrafter"/>
</dbReference>
<accession>A0A2T7PAV6</accession>